<evidence type="ECO:0000313" key="2">
    <source>
        <dbReference type="Proteomes" id="UP001501565"/>
    </source>
</evidence>
<dbReference type="RefSeq" id="WP_344799478.1">
    <property type="nucleotide sequence ID" value="NZ_BAABBN010000007.1"/>
</dbReference>
<gene>
    <name evidence="1" type="ORF">GCM10022277_31070</name>
</gene>
<comment type="caution">
    <text evidence="1">The sequence shown here is derived from an EMBL/GenBank/DDBJ whole genome shotgun (WGS) entry which is preliminary data.</text>
</comment>
<accession>A0ABP7MYY8</accession>
<reference evidence="2" key="1">
    <citation type="journal article" date="2019" name="Int. J. Syst. Evol. Microbiol.">
        <title>The Global Catalogue of Microorganisms (GCM) 10K type strain sequencing project: providing services to taxonomists for standard genome sequencing and annotation.</title>
        <authorList>
            <consortium name="The Broad Institute Genomics Platform"/>
            <consortium name="The Broad Institute Genome Sequencing Center for Infectious Disease"/>
            <person name="Wu L."/>
            <person name="Ma J."/>
        </authorList>
    </citation>
    <scope>NUCLEOTIDE SEQUENCE [LARGE SCALE GENOMIC DNA]</scope>
    <source>
        <strain evidence="2">JCM 17551</strain>
    </source>
</reference>
<dbReference type="Proteomes" id="UP001501565">
    <property type="component" value="Unassembled WGS sequence"/>
</dbReference>
<evidence type="ECO:0000313" key="1">
    <source>
        <dbReference type="EMBL" id="GAA3932008.1"/>
    </source>
</evidence>
<name>A0ABP7MYY8_9GAMM</name>
<organism evidence="1 2">
    <name type="scientific">Litoribacillus peritrichatus</name>
    <dbReference type="NCBI Taxonomy" id="718191"/>
    <lineage>
        <taxon>Bacteria</taxon>
        <taxon>Pseudomonadati</taxon>
        <taxon>Pseudomonadota</taxon>
        <taxon>Gammaproteobacteria</taxon>
        <taxon>Oceanospirillales</taxon>
        <taxon>Oceanospirillaceae</taxon>
        <taxon>Litoribacillus</taxon>
    </lineage>
</organism>
<dbReference type="EMBL" id="BAABBN010000007">
    <property type="protein sequence ID" value="GAA3932008.1"/>
    <property type="molecule type" value="Genomic_DNA"/>
</dbReference>
<sequence length="59" mass="6787">MRLITRFELSAKNTNELYGLHRKVFNELAKSKPQTLERVNALASLENIENELASRAPYP</sequence>
<protein>
    <submittedName>
        <fullName evidence="1">Uncharacterized protein</fullName>
    </submittedName>
</protein>
<proteinExistence type="predicted"/>
<keyword evidence="2" id="KW-1185">Reference proteome</keyword>